<dbReference type="STRING" id="1035195.HMPREF9997_00205"/>
<dbReference type="InterPro" id="IPR050320">
    <property type="entry name" value="N5-glutamine_MTase"/>
</dbReference>
<dbReference type="SUPFAM" id="SSF53335">
    <property type="entry name" value="S-adenosyl-L-methionine-dependent methyltransferases"/>
    <property type="match status" value="1"/>
</dbReference>
<comment type="caution">
    <text evidence="8">The sequence shown here is derived from an EMBL/GenBank/DDBJ whole genome shotgun (WGS) entry which is preliminary data.</text>
</comment>
<dbReference type="Proteomes" id="UP000010445">
    <property type="component" value="Unassembled WGS sequence"/>
</dbReference>
<dbReference type="GO" id="GO:0003676">
    <property type="term" value="F:nucleic acid binding"/>
    <property type="evidence" value="ECO:0007669"/>
    <property type="project" value="InterPro"/>
</dbReference>
<feature type="binding site" evidence="5">
    <location>
        <position position="138"/>
    </location>
    <ligand>
        <name>S-adenosyl-L-methionine</name>
        <dbReference type="ChEBI" id="CHEBI:59789"/>
    </ligand>
</feature>
<keyword evidence="9" id="KW-1185">Reference proteome</keyword>
<dbReference type="OrthoDB" id="9800643at2"/>
<dbReference type="eggNOG" id="COG2890">
    <property type="taxonomic scope" value="Bacteria"/>
</dbReference>
<feature type="domain" description="Methyltransferase small" evidence="6">
    <location>
        <begin position="108"/>
        <end position="192"/>
    </location>
</feature>
<dbReference type="EMBL" id="AMEM01000005">
    <property type="protein sequence ID" value="EKX92538.1"/>
    <property type="molecule type" value="Genomic_DNA"/>
</dbReference>
<accession>L1MMQ6</accession>
<dbReference type="HAMAP" id="MF_02126">
    <property type="entry name" value="RF_methyltr_PrmC"/>
    <property type="match status" value="1"/>
</dbReference>
<dbReference type="Pfam" id="PF17827">
    <property type="entry name" value="PrmC_N"/>
    <property type="match status" value="1"/>
</dbReference>
<feature type="binding site" evidence="5">
    <location>
        <begin position="184"/>
        <end position="187"/>
    </location>
    <ligand>
        <name>substrate</name>
    </ligand>
</feature>
<dbReference type="HOGENOM" id="CLU_018398_4_0_11"/>
<evidence type="ECO:0000256" key="2">
    <source>
        <dbReference type="ARBA" id="ARBA00022679"/>
    </source>
</evidence>
<evidence type="ECO:0000256" key="4">
    <source>
        <dbReference type="ARBA" id="ARBA00048391"/>
    </source>
</evidence>
<comment type="function">
    <text evidence="5">Methylates the class 1 translation termination release factors RF1/PrfA and RF2/PrfB on the glutamine residue of the universally conserved GGQ motif.</text>
</comment>
<dbReference type="Pfam" id="PF05175">
    <property type="entry name" value="MTS"/>
    <property type="match status" value="1"/>
</dbReference>
<keyword evidence="1 5" id="KW-0489">Methyltransferase</keyword>
<keyword evidence="2 5" id="KW-0808">Transferase</keyword>
<evidence type="ECO:0000313" key="9">
    <source>
        <dbReference type="Proteomes" id="UP000010445"/>
    </source>
</evidence>
<dbReference type="InterPro" id="IPR004556">
    <property type="entry name" value="HemK-like"/>
</dbReference>
<dbReference type="PANTHER" id="PTHR18895:SF74">
    <property type="entry name" value="MTRF1L RELEASE FACTOR GLUTAMINE METHYLTRANSFERASE"/>
    <property type="match status" value="1"/>
</dbReference>
<dbReference type="AlphaFoldDB" id="L1MMQ6"/>
<dbReference type="PROSITE" id="PS00092">
    <property type="entry name" value="N6_MTASE"/>
    <property type="match status" value="1"/>
</dbReference>
<dbReference type="NCBIfam" id="TIGR00536">
    <property type="entry name" value="hemK_fam"/>
    <property type="match status" value="1"/>
</dbReference>
<dbReference type="InterPro" id="IPR029063">
    <property type="entry name" value="SAM-dependent_MTases_sf"/>
</dbReference>
<dbReference type="InterPro" id="IPR002052">
    <property type="entry name" value="DNA_methylase_N6_adenine_CS"/>
</dbReference>
<dbReference type="InterPro" id="IPR040758">
    <property type="entry name" value="PrmC_N"/>
</dbReference>
<evidence type="ECO:0000313" key="8">
    <source>
        <dbReference type="EMBL" id="EKX92538.1"/>
    </source>
</evidence>
<dbReference type="Gene3D" id="3.40.50.150">
    <property type="entry name" value="Vaccinia Virus protein VP39"/>
    <property type="match status" value="1"/>
</dbReference>
<dbReference type="GO" id="GO:0032259">
    <property type="term" value="P:methylation"/>
    <property type="evidence" value="ECO:0007669"/>
    <property type="project" value="UniProtKB-KW"/>
</dbReference>
<comment type="similarity">
    <text evidence="5">Belongs to the protein N5-glutamine methyltransferase family. PrmC subfamily.</text>
</comment>
<dbReference type="EC" id="2.1.1.297" evidence="5"/>
<feature type="binding site" evidence="5">
    <location>
        <position position="184"/>
    </location>
    <ligand>
        <name>S-adenosyl-L-methionine</name>
        <dbReference type="ChEBI" id="CHEBI:59789"/>
    </ligand>
</feature>
<evidence type="ECO:0000256" key="3">
    <source>
        <dbReference type="ARBA" id="ARBA00022691"/>
    </source>
</evidence>
<evidence type="ECO:0000256" key="5">
    <source>
        <dbReference type="HAMAP-Rule" id="MF_02126"/>
    </source>
</evidence>
<gene>
    <name evidence="5" type="primary">prmC</name>
    <name evidence="8" type="ORF">HMPREF9997_00205</name>
</gene>
<protein>
    <recommendedName>
        <fullName evidence="5">Release factor glutamine methyltransferase</fullName>
        <shortName evidence="5">RF MTase</shortName>
        <ecNumber evidence="5">2.1.1.297</ecNumber>
    </recommendedName>
    <alternativeName>
        <fullName evidence="5">N5-glutamine methyltransferase PrmC</fullName>
    </alternativeName>
    <alternativeName>
        <fullName evidence="5">Protein-(glutamine-N5) MTase PrmC</fullName>
    </alternativeName>
    <alternativeName>
        <fullName evidence="5">Protein-glutamine N-methyltransferase PrmC</fullName>
    </alternativeName>
</protein>
<dbReference type="Gene3D" id="1.10.8.10">
    <property type="entry name" value="DNA helicase RuvA subunit, C-terminal domain"/>
    <property type="match status" value="1"/>
</dbReference>
<organism evidence="8 9">
    <name type="scientific">Corynebacterium durum F0235</name>
    <dbReference type="NCBI Taxonomy" id="1035195"/>
    <lineage>
        <taxon>Bacteria</taxon>
        <taxon>Bacillati</taxon>
        <taxon>Actinomycetota</taxon>
        <taxon>Actinomycetes</taxon>
        <taxon>Mycobacteriales</taxon>
        <taxon>Corynebacteriaceae</taxon>
        <taxon>Corynebacterium</taxon>
    </lineage>
</organism>
<reference evidence="8 9" key="1">
    <citation type="submission" date="2012-05" db="EMBL/GenBank/DDBJ databases">
        <authorList>
            <person name="Weinstock G."/>
            <person name="Sodergren E."/>
            <person name="Lobos E.A."/>
            <person name="Fulton L."/>
            <person name="Fulton R."/>
            <person name="Courtney L."/>
            <person name="Fronick C."/>
            <person name="O'Laughlin M."/>
            <person name="Godfrey J."/>
            <person name="Wilson R.M."/>
            <person name="Miner T."/>
            <person name="Farmer C."/>
            <person name="Delehaunty K."/>
            <person name="Cordes M."/>
            <person name="Minx P."/>
            <person name="Tomlinson C."/>
            <person name="Chen J."/>
            <person name="Wollam A."/>
            <person name="Pepin K.H."/>
            <person name="Bhonagiri V."/>
            <person name="Zhang X."/>
            <person name="Suruliraj S."/>
            <person name="Warren W."/>
            <person name="Mitreva M."/>
            <person name="Mardis E.R."/>
            <person name="Wilson R.K."/>
        </authorList>
    </citation>
    <scope>NUCLEOTIDE SEQUENCE [LARGE SCALE GENOMIC DNA]</scope>
    <source>
        <strain evidence="8 9">F0235</strain>
    </source>
</reference>
<dbReference type="InterPro" id="IPR019874">
    <property type="entry name" value="RF_methyltr_PrmC"/>
</dbReference>
<comment type="catalytic activity">
    <reaction evidence="4 5">
        <text>L-glutaminyl-[peptide chain release factor] + S-adenosyl-L-methionine = N(5)-methyl-L-glutaminyl-[peptide chain release factor] + S-adenosyl-L-homocysteine + H(+)</text>
        <dbReference type="Rhea" id="RHEA:42896"/>
        <dbReference type="Rhea" id="RHEA-COMP:10271"/>
        <dbReference type="Rhea" id="RHEA-COMP:10272"/>
        <dbReference type="ChEBI" id="CHEBI:15378"/>
        <dbReference type="ChEBI" id="CHEBI:30011"/>
        <dbReference type="ChEBI" id="CHEBI:57856"/>
        <dbReference type="ChEBI" id="CHEBI:59789"/>
        <dbReference type="ChEBI" id="CHEBI:61891"/>
        <dbReference type="EC" id="2.1.1.297"/>
    </reaction>
</comment>
<proteinExistence type="inferred from homology"/>
<evidence type="ECO:0000259" key="7">
    <source>
        <dbReference type="Pfam" id="PF17827"/>
    </source>
</evidence>
<dbReference type="PANTHER" id="PTHR18895">
    <property type="entry name" value="HEMK METHYLTRANSFERASE"/>
    <property type="match status" value="1"/>
</dbReference>
<comment type="caution">
    <text evidence="5">Lacks conserved residue(s) required for the propagation of feature annotation.</text>
</comment>
<evidence type="ECO:0000256" key="1">
    <source>
        <dbReference type="ARBA" id="ARBA00022603"/>
    </source>
</evidence>
<feature type="domain" description="Release factor glutamine methyltransferase N-terminal" evidence="7">
    <location>
        <begin position="8"/>
        <end position="70"/>
    </location>
</feature>
<dbReference type="CDD" id="cd02440">
    <property type="entry name" value="AdoMet_MTases"/>
    <property type="match status" value="1"/>
</dbReference>
<dbReference type="InterPro" id="IPR007848">
    <property type="entry name" value="Small_mtfrase_dom"/>
</dbReference>
<sequence length="276" mass="29262">MISQDITAAAVILADAGVVSPLYDAQLIAAHLLGCSRTDLFLRSDDSTPAGFHDAVARRARREPLQHILGVAPMGQLELRVGPGVFIPRPETELLAEWGVSVVAGIDKPTVVDLCTGSGAIAAYVATVVPAARVTAVEIDSAAAEWAQANFDAFAPQVELVMGDATYDQVLPQLHGACDLVLSNPPYVPDAAEVETEVHYDPPQAVFGGVSGMDVITPMIDVMLDLLKPRGYLGIEHDDTTSAEVKAVLAATGRCDEIVARRDLAGRERFVTARKL</sequence>
<keyword evidence="3 5" id="KW-0949">S-adenosyl-L-methionine</keyword>
<dbReference type="GO" id="GO:0102559">
    <property type="term" value="F:peptide chain release factor N(5)-glutamine methyltransferase activity"/>
    <property type="evidence" value="ECO:0007669"/>
    <property type="project" value="UniProtKB-EC"/>
</dbReference>
<dbReference type="NCBIfam" id="TIGR03534">
    <property type="entry name" value="RF_mod_PrmC"/>
    <property type="match status" value="1"/>
</dbReference>
<dbReference type="PATRIC" id="fig|1035195.3.peg.193"/>
<name>L1MMQ6_9CORY</name>
<evidence type="ECO:0000259" key="6">
    <source>
        <dbReference type="Pfam" id="PF05175"/>
    </source>
</evidence>
<dbReference type="RefSeq" id="WP_006061901.1">
    <property type="nucleotide sequence ID" value="NZ_KB290821.1"/>
</dbReference>